<name>A0A5C5Y2E0_9PLAN</name>
<reference evidence="1 2" key="1">
    <citation type="submission" date="2019-02" db="EMBL/GenBank/DDBJ databases">
        <title>Deep-cultivation of Planctomycetes and their phenomic and genomic characterization uncovers novel biology.</title>
        <authorList>
            <person name="Wiegand S."/>
            <person name="Jogler M."/>
            <person name="Boedeker C."/>
            <person name="Pinto D."/>
            <person name="Vollmers J."/>
            <person name="Rivas-Marin E."/>
            <person name="Kohn T."/>
            <person name="Peeters S.H."/>
            <person name="Heuer A."/>
            <person name="Rast P."/>
            <person name="Oberbeckmann S."/>
            <person name="Bunk B."/>
            <person name="Jeske O."/>
            <person name="Meyerdierks A."/>
            <person name="Storesund J.E."/>
            <person name="Kallscheuer N."/>
            <person name="Luecker S."/>
            <person name="Lage O.M."/>
            <person name="Pohl T."/>
            <person name="Merkel B.J."/>
            <person name="Hornburger P."/>
            <person name="Mueller R.-W."/>
            <person name="Bruemmer F."/>
            <person name="Labrenz M."/>
            <person name="Spormann A.M."/>
            <person name="Op Den Camp H."/>
            <person name="Overmann J."/>
            <person name="Amann R."/>
            <person name="Jetten M.S.M."/>
            <person name="Mascher T."/>
            <person name="Medema M.H."/>
            <person name="Devos D.P."/>
            <person name="Kaster A.-K."/>
            <person name="Ovreas L."/>
            <person name="Rohde M."/>
            <person name="Galperin M.Y."/>
            <person name="Jogler C."/>
        </authorList>
    </citation>
    <scope>NUCLEOTIDE SEQUENCE [LARGE SCALE GENOMIC DNA]</scope>
    <source>
        <strain evidence="1 2">Pan14r</strain>
    </source>
</reference>
<keyword evidence="2" id="KW-1185">Reference proteome</keyword>
<dbReference type="EMBL" id="SJPL01000001">
    <property type="protein sequence ID" value="TWT68811.1"/>
    <property type="molecule type" value="Genomic_DNA"/>
</dbReference>
<evidence type="ECO:0000313" key="1">
    <source>
        <dbReference type="EMBL" id="TWT68811.1"/>
    </source>
</evidence>
<gene>
    <name evidence="1" type="ORF">Pan14r_10580</name>
</gene>
<comment type="caution">
    <text evidence="1">The sequence shown here is derived from an EMBL/GenBank/DDBJ whole genome shotgun (WGS) entry which is preliminary data.</text>
</comment>
<organism evidence="1 2">
    <name type="scientific">Crateriforma conspicua</name>
    <dbReference type="NCBI Taxonomy" id="2527996"/>
    <lineage>
        <taxon>Bacteria</taxon>
        <taxon>Pseudomonadati</taxon>
        <taxon>Planctomycetota</taxon>
        <taxon>Planctomycetia</taxon>
        <taxon>Planctomycetales</taxon>
        <taxon>Planctomycetaceae</taxon>
        <taxon>Crateriforma</taxon>
    </lineage>
</organism>
<evidence type="ECO:0000313" key="2">
    <source>
        <dbReference type="Proteomes" id="UP000317238"/>
    </source>
</evidence>
<sequence length="109" mass="12636">MKRRYRVVRGEVVLGYVGFDDQWPCEPFEPTDAFNKVKALFDKEHELGRLAGEVDEKVDAERFDQLMSEADAIMDEIVAPGIRFEALEKILCSFDCDQLSIFEGRVCWR</sequence>
<dbReference type="Proteomes" id="UP000317238">
    <property type="component" value="Unassembled WGS sequence"/>
</dbReference>
<dbReference type="RefSeq" id="WP_146438524.1">
    <property type="nucleotide sequence ID" value="NZ_SJPL01000001.1"/>
</dbReference>
<protein>
    <submittedName>
        <fullName evidence="1">Uncharacterized protein</fullName>
    </submittedName>
</protein>
<dbReference type="AlphaFoldDB" id="A0A5C5Y2E0"/>
<dbReference type="OrthoDB" id="285224at2"/>
<accession>A0A5C5Y2E0</accession>
<proteinExistence type="predicted"/>